<dbReference type="InterPro" id="IPR050109">
    <property type="entry name" value="HTH-type_TetR-like_transc_reg"/>
</dbReference>
<name>A0A939DEE4_9GAMM</name>
<comment type="caution">
    <text evidence="6">The sequence shown here is derived from an EMBL/GenBank/DDBJ whole genome shotgun (WGS) entry which is preliminary data.</text>
</comment>
<dbReference type="SUPFAM" id="SSF48498">
    <property type="entry name" value="Tetracyclin repressor-like, C-terminal domain"/>
    <property type="match status" value="1"/>
</dbReference>
<keyword evidence="3" id="KW-0804">Transcription</keyword>
<dbReference type="AlphaFoldDB" id="A0A939DEE4"/>
<dbReference type="PANTHER" id="PTHR30055">
    <property type="entry name" value="HTH-TYPE TRANSCRIPTIONAL REGULATOR RUTR"/>
    <property type="match status" value="1"/>
</dbReference>
<sequence>MPKPSSRDIIIDTATRLLARRGLSVSIREINEAAGLSAAAVHYHFKNREQLINAVLRSRMPPFAEREGPIDALLAGAEPAVEDVVELLLAPLSRILLADPEGGRDYVRIIARLYSEQGEEPHFPLIEEFRSPVDKLMEALARALPGLPGEQLRLRYGFALEAMLNSLACVNFPVHVSSGEGVGAADLESLIAELKRFISAGFQAPWPS</sequence>
<evidence type="ECO:0000256" key="2">
    <source>
        <dbReference type="ARBA" id="ARBA00023125"/>
    </source>
</evidence>
<gene>
    <name evidence="6" type="ORF">JYP50_08330</name>
</gene>
<keyword evidence="1" id="KW-0805">Transcription regulation</keyword>
<dbReference type="Gene3D" id="1.10.357.10">
    <property type="entry name" value="Tetracycline Repressor, domain 2"/>
    <property type="match status" value="1"/>
</dbReference>
<dbReference type="Proteomes" id="UP000664303">
    <property type="component" value="Unassembled WGS sequence"/>
</dbReference>
<reference evidence="6" key="1">
    <citation type="submission" date="2021-02" db="EMBL/GenBank/DDBJ databases">
        <title>PHA producing bacteria isolated from coastal sediment in Guangdong, Shenzhen.</title>
        <authorList>
            <person name="Zheng W."/>
            <person name="Yu S."/>
            <person name="Huang Y."/>
        </authorList>
    </citation>
    <scope>NUCLEOTIDE SEQUENCE</scope>
    <source>
        <strain evidence="6">TN14-10</strain>
    </source>
</reference>
<dbReference type="EMBL" id="JAFKCZ010000005">
    <property type="protein sequence ID" value="MBN7796594.1"/>
    <property type="molecule type" value="Genomic_DNA"/>
</dbReference>
<accession>A0A939DEE4</accession>
<dbReference type="InterPro" id="IPR001647">
    <property type="entry name" value="HTH_TetR"/>
</dbReference>
<dbReference type="SUPFAM" id="SSF46689">
    <property type="entry name" value="Homeodomain-like"/>
    <property type="match status" value="1"/>
</dbReference>
<dbReference type="GO" id="GO:0000976">
    <property type="term" value="F:transcription cis-regulatory region binding"/>
    <property type="evidence" value="ECO:0007669"/>
    <property type="project" value="TreeGrafter"/>
</dbReference>
<evidence type="ECO:0000313" key="6">
    <source>
        <dbReference type="EMBL" id="MBN7796594.1"/>
    </source>
</evidence>
<dbReference type="GO" id="GO:0003700">
    <property type="term" value="F:DNA-binding transcription factor activity"/>
    <property type="evidence" value="ECO:0007669"/>
    <property type="project" value="TreeGrafter"/>
</dbReference>
<dbReference type="PRINTS" id="PR00455">
    <property type="entry name" value="HTHTETR"/>
</dbReference>
<dbReference type="InterPro" id="IPR036271">
    <property type="entry name" value="Tet_transcr_reg_TetR-rel_C_sf"/>
</dbReference>
<feature type="domain" description="HTH tetR-type" evidence="5">
    <location>
        <begin position="4"/>
        <end position="63"/>
    </location>
</feature>
<evidence type="ECO:0000256" key="4">
    <source>
        <dbReference type="PROSITE-ProRule" id="PRU00335"/>
    </source>
</evidence>
<keyword evidence="2 4" id="KW-0238">DNA-binding</keyword>
<feature type="DNA-binding region" description="H-T-H motif" evidence="4">
    <location>
        <begin position="26"/>
        <end position="45"/>
    </location>
</feature>
<keyword evidence="7" id="KW-1185">Reference proteome</keyword>
<dbReference type="RefSeq" id="WP_206560033.1">
    <property type="nucleotide sequence ID" value="NZ_JAFKCZ010000005.1"/>
</dbReference>
<evidence type="ECO:0000313" key="7">
    <source>
        <dbReference type="Proteomes" id="UP000664303"/>
    </source>
</evidence>
<organism evidence="6 7">
    <name type="scientific">Parahaliea mediterranea</name>
    <dbReference type="NCBI Taxonomy" id="651086"/>
    <lineage>
        <taxon>Bacteria</taxon>
        <taxon>Pseudomonadati</taxon>
        <taxon>Pseudomonadota</taxon>
        <taxon>Gammaproteobacteria</taxon>
        <taxon>Cellvibrionales</taxon>
        <taxon>Halieaceae</taxon>
        <taxon>Parahaliea</taxon>
    </lineage>
</organism>
<dbReference type="Pfam" id="PF17939">
    <property type="entry name" value="TetR_C_30"/>
    <property type="match status" value="1"/>
</dbReference>
<dbReference type="PANTHER" id="PTHR30055:SF234">
    <property type="entry name" value="HTH-TYPE TRANSCRIPTIONAL REGULATOR BETI"/>
    <property type="match status" value="1"/>
</dbReference>
<dbReference type="InterPro" id="IPR041586">
    <property type="entry name" value="PsrA_TetR_C"/>
</dbReference>
<proteinExistence type="predicted"/>
<evidence type="ECO:0000256" key="1">
    <source>
        <dbReference type="ARBA" id="ARBA00023015"/>
    </source>
</evidence>
<evidence type="ECO:0000259" key="5">
    <source>
        <dbReference type="PROSITE" id="PS50977"/>
    </source>
</evidence>
<dbReference type="InterPro" id="IPR009057">
    <property type="entry name" value="Homeodomain-like_sf"/>
</dbReference>
<evidence type="ECO:0000256" key="3">
    <source>
        <dbReference type="ARBA" id="ARBA00023163"/>
    </source>
</evidence>
<dbReference type="Pfam" id="PF00440">
    <property type="entry name" value="TetR_N"/>
    <property type="match status" value="1"/>
</dbReference>
<dbReference type="PROSITE" id="PS50977">
    <property type="entry name" value="HTH_TETR_2"/>
    <property type="match status" value="1"/>
</dbReference>
<protein>
    <submittedName>
        <fullName evidence="6">TetR family transcriptional regulator</fullName>
    </submittedName>
</protein>